<accession>A0A3G9K6V8</accession>
<keyword evidence="2" id="KW-1185">Reference proteome</keyword>
<evidence type="ECO:0000313" key="1">
    <source>
        <dbReference type="EMBL" id="BBH49854.1"/>
    </source>
</evidence>
<dbReference type="AlphaFoldDB" id="A0A3G9K6V8"/>
<dbReference type="KEGG" id="pcat:Pcatena_04410"/>
<reference evidence="2" key="1">
    <citation type="submission" date="2018-11" db="EMBL/GenBank/DDBJ databases">
        <title>Comparative genomics of Parolsenella catena and Libanicoccus massiliensis: Reclassification of Libanicoccus massiliensis as Parolsenella massiliensis comb. nov.</title>
        <authorList>
            <person name="Sakamoto M."/>
            <person name="Ikeyama N."/>
            <person name="Murakami T."/>
            <person name="Mori H."/>
            <person name="Yuki M."/>
            <person name="Ohkuma M."/>
        </authorList>
    </citation>
    <scope>NUCLEOTIDE SEQUENCE [LARGE SCALE GENOMIC DNA]</scope>
    <source>
        <strain evidence="2">JCM 31932</strain>
    </source>
</reference>
<dbReference type="EMBL" id="AP019367">
    <property type="protein sequence ID" value="BBH49854.1"/>
    <property type="molecule type" value="Genomic_DNA"/>
</dbReference>
<evidence type="ECO:0000313" key="2">
    <source>
        <dbReference type="Proteomes" id="UP000273154"/>
    </source>
</evidence>
<dbReference type="RefSeq" id="WP_126421239.1">
    <property type="nucleotide sequence ID" value="NZ_AP019367.1"/>
</dbReference>
<dbReference type="OrthoDB" id="9996939at2"/>
<dbReference type="GeneID" id="88848583"/>
<organism evidence="1 2">
    <name type="scientific">Parolsenella catena</name>
    <dbReference type="NCBI Taxonomy" id="2003188"/>
    <lineage>
        <taxon>Bacteria</taxon>
        <taxon>Bacillati</taxon>
        <taxon>Actinomycetota</taxon>
        <taxon>Coriobacteriia</taxon>
        <taxon>Coriobacteriales</taxon>
        <taxon>Atopobiaceae</taxon>
        <taxon>Parolsenella</taxon>
    </lineage>
</organism>
<gene>
    <name evidence="1" type="ORF">Pcatena_04410</name>
</gene>
<proteinExistence type="predicted"/>
<sequence length="137" mass="14920">MEEKGNWYEGVPAPVDKDGNVVPLATRKLYDGTGHEIEVGEIALVDSKLSGGLVWRVREVDGPILTLSLLHLERPDTWERVEADLMAMARADCACYYFGAGADLNCDECPAESCSESCFVEAARDVLRRCKAIAGVA</sequence>
<name>A0A3G9K6V8_9ACTN</name>
<protein>
    <submittedName>
        <fullName evidence="1">Uncharacterized protein</fullName>
    </submittedName>
</protein>
<dbReference type="Proteomes" id="UP000273154">
    <property type="component" value="Chromosome"/>
</dbReference>